<feature type="domain" description="Glycosyltransferase 2-like" evidence="3">
    <location>
        <begin position="13"/>
        <end position="152"/>
    </location>
</feature>
<keyword evidence="2" id="KW-0472">Membrane</keyword>
<reference evidence="4 5" key="1">
    <citation type="submission" date="2019-10" db="EMBL/GenBank/DDBJ databases">
        <title>Draft Genome Sequence of Cytophagaceae sp. SJW1-29.</title>
        <authorList>
            <person name="Choi A."/>
        </authorList>
    </citation>
    <scope>NUCLEOTIDE SEQUENCE [LARGE SCALE GENOMIC DNA]</scope>
    <source>
        <strain evidence="4 5">SJW1-29</strain>
    </source>
</reference>
<evidence type="ECO:0000313" key="5">
    <source>
        <dbReference type="Proteomes" id="UP000479293"/>
    </source>
</evidence>
<accession>A0A7C9FRC3</accession>
<keyword evidence="2" id="KW-0812">Transmembrane</keyword>
<dbReference type="PANTHER" id="PTHR43630:SF2">
    <property type="entry name" value="GLYCOSYLTRANSFERASE"/>
    <property type="match status" value="1"/>
</dbReference>
<comment type="caution">
    <text evidence="4">The sequence shown here is derived from an EMBL/GenBank/DDBJ whole genome shotgun (WGS) entry which is preliminary data.</text>
</comment>
<gene>
    <name evidence="4" type="ORF">GBK04_22105</name>
</gene>
<dbReference type="InterPro" id="IPR001173">
    <property type="entry name" value="Glyco_trans_2-like"/>
</dbReference>
<dbReference type="SUPFAM" id="SSF53448">
    <property type="entry name" value="Nucleotide-diphospho-sugar transferases"/>
    <property type="match status" value="1"/>
</dbReference>
<keyword evidence="2" id="KW-1133">Transmembrane helix</keyword>
<feature type="transmembrane region" description="Helical" evidence="2">
    <location>
        <begin position="245"/>
        <end position="270"/>
    </location>
</feature>
<dbReference type="AlphaFoldDB" id="A0A7C9FRC3"/>
<name>A0A7C9FRC3_9BACT</name>
<evidence type="ECO:0000256" key="1">
    <source>
        <dbReference type="ARBA" id="ARBA00038494"/>
    </source>
</evidence>
<evidence type="ECO:0000313" key="4">
    <source>
        <dbReference type="EMBL" id="MPR35969.1"/>
    </source>
</evidence>
<protein>
    <submittedName>
        <fullName evidence="4">Glycosyltransferase</fullName>
    </submittedName>
</protein>
<dbReference type="RefSeq" id="WP_152763469.1">
    <property type="nucleotide sequence ID" value="NZ_WHLY01000002.1"/>
</dbReference>
<dbReference type="PANTHER" id="PTHR43630">
    <property type="entry name" value="POLY-BETA-1,6-N-ACETYL-D-GLUCOSAMINE SYNTHASE"/>
    <property type="match status" value="1"/>
</dbReference>
<keyword evidence="4" id="KW-0808">Transferase</keyword>
<dbReference type="CDD" id="cd00761">
    <property type="entry name" value="Glyco_tranf_GTA_type"/>
    <property type="match status" value="1"/>
</dbReference>
<dbReference type="EMBL" id="WHLY01000002">
    <property type="protein sequence ID" value="MPR35969.1"/>
    <property type="molecule type" value="Genomic_DNA"/>
</dbReference>
<proteinExistence type="inferred from homology"/>
<dbReference type="InterPro" id="IPR029044">
    <property type="entry name" value="Nucleotide-diphossugar_trans"/>
</dbReference>
<dbReference type="Pfam" id="PF00535">
    <property type="entry name" value="Glycos_transf_2"/>
    <property type="match status" value="1"/>
</dbReference>
<dbReference type="Gene3D" id="3.90.550.10">
    <property type="entry name" value="Spore Coat Polysaccharide Biosynthesis Protein SpsA, Chain A"/>
    <property type="match status" value="1"/>
</dbReference>
<evidence type="ECO:0000259" key="3">
    <source>
        <dbReference type="Pfam" id="PF00535"/>
    </source>
</evidence>
<organism evidence="4 5">
    <name type="scientific">Salmonirosea aquatica</name>
    <dbReference type="NCBI Taxonomy" id="2654236"/>
    <lineage>
        <taxon>Bacteria</taxon>
        <taxon>Pseudomonadati</taxon>
        <taxon>Bacteroidota</taxon>
        <taxon>Cytophagia</taxon>
        <taxon>Cytophagales</taxon>
        <taxon>Spirosomataceae</taxon>
        <taxon>Salmonirosea</taxon>
    </lineage>
</organism>
<sequence>MISFIVIGRNIGLTAEICFNSLFQSVQYAALSDYEILYIDSSSTDNTLEIIKRYTSVQVFRIEENYNAAVARNVGAQEAKGDYLIFLDGDMEIQPEFLKSRLLDSLGQPKYDYVSGDLINYFYKNNTFQFITKAPYFGNMLSEEKTESVVGGLFAITKETFQSVSGMNIRYKMCEDYDFGLRLAQKNILLKRLNAVFVNHHTVSYIDVGRMKRMMRSGDFLFVGLLNREHFLNPHFWKVFIRNSYSCICFFLCLCLILFTGPIGLFPYLLLISAKSTFQRISVNHSFFNYFLYFLLRDIQELAGTFFFFPKKKKPIVYKPILFDANMP</sequence>
<dbReference type="GO" id="GO:0016740">
    <property type="term" value="F:transferase activity"/>
    <property type="evidence" value="ECO:0007669"/>
    <property type="project" value="UniProtKB-KW"/>
</dbReference>
<comment type="similarity">
    <text evidence="1">Belongs to the glycosyltransferase 2 family. WaaE/KdtX subfamily.</text>
</comment>
<keyword evidence="5" id="KW-1185">Reference proteome</keyword>
<feature type="transmembrane region" description="Helical" evidence="2">
    <location>
        <begin position="290"/>
        <end position="309"/>
    </location>
</feature>
<dbReference type="Proteomes" id="UP000479293">
    <property type="component" value="Unassembled WGS sequence"/>
</dbReference>
<evidence type="ECO:0000256" key="2">
    <source>
        <dbReference type="SAM" id="Phobius"/>
    </source>
</evidence>